<keyword evidence="1" id="KW-1133">Transmembrane helix</keyword>
<keyword evidence="1" id="KW-0472">Membrane</keyword>
<proteinExistence type="predicted"/>
<dbReference type="AlphaFoldDB" id="A0A937FZ66"/>
<evidence type="ECO:0000313" key="2">
    <source>
        <dbReference type="EMBL" id="MBL6447673.1"/>
    </source>
</evidence>
<reference evidence="2" key="1">
    <citation type="submission" date="2021-01" db="EMBL/GenBank/DDBJ databases">
        <title>Fulvivirga kasyanovii gen. nov., sp nov., a novel member of the phylum Bacteroidetes isolated from seawater in a mussel farm.</title>
        <authorList>
            <person name="Zhao L.-H."/>
            <person name="Wang Z.-J."/>
        </authorList>
    </citation>
    <scope>NUCLEOTIDE SEQUENCE</scope>
    <source>
        <strain evidence="2">29W222</strain>
    </source>
</reference>
<evidence type="ECO:0000313" key="3">
    <source>
        <dbReference type="Proteomes" id="UP000614216"/>
    </source>
</evidence>
<feature type="transmembrane region" description="Helical" evidence="1">
    <location>
        <begin position="134"/>
        <end position="154"/>
    </location>
</feature>
<feature type="transmembrane region" description="Helical" evidence="1">
    <location>
        <begin position="106"/>
        <end position="128"/>
    </location>
</feature>
<comment type="caution">
    <text evidence="2">The sequence shown here is derived from an EMBL/GenBank/DDBJ whole genome shotgun (WGS) entry which is preliminary data.</text>
</comment>
<keyword evidence="3" id="KW-1185">Reference proteome</keyword>
<gene>
    <name evidence="2" type="ORF">JMN32_15250</name>
</gene>
<evidence type="ECO:0000256" key="1">
    <source>
        <dbReference type="SAM" id="Phobius"/>
    </source>
</evidence>
<dbReference type="Proteomes" id="UP000614216">
    <property type="component" value="Unassembled WGS sequence"/>
</dbReference>
<organism evidence="2 3">
    <name type="scientific">Fulvivirga marina</name>
    <dbReference type="NCBI Taxonomy" id="2494733"/>
    <lineage>
        <taxon>Bacteria</taxon>
        <taxon>Pseudomonadati</taxon>
        <taxon>Bacteroidota</taxon>
        <taxon>Cytophagia</taxon>
        <taxon>Cytophagales</taxon>
        <taxon>Fulvivirgaceae</taxon>
        <taxon>Fulvivirga</taxon>
    </lineage>
</organism>
<dbReference type="EMBL" id="JAEUGD010000053">
    <property type="protein sequence ID" value="MBL6447673.1"/>
    <property type="molecule type" value="Genomic_DNA"/>
</dbReference>
<accession>A0A937FZ66</accession>
<keyword evidence="1" id="KW-0812">Transmembrane</keyword>
<feature type="transmembrane region" description="Helical" evidence="1">
    <location>
        <begin position="39"/>
        <end position="61"/>
    </location>
</feature>
<name>A0A937FZ66_9BACT</name>
<sequence>MEQSKFNRLMKTCIKCQESIEIETRFCPKCGLDQNQITLVASSSFLITLCILTIVGSVITIGRALLYEIVASAVEQDYYRGWIYFWSSGGTLIGAIMMLQKKINGLYVYSISQVIYLITIVVASFSYGDVSAEIAFFVAMCFFLPSLVMLYLYWLKVVRQHLN</sequence>
<feature type="transmembrane region" description="Helical" evidence="1">
    <location>
        <begin position="81"/>
        <end position="99"/>
    </location>
</feature>
<protein>
    <submittedName>
        <fullName evidence="2">Zinc ribbon domain-containing protein</fullName>
    </submittedName>
</protein>